<feature type="binding site" evidence="4">
    <location>
        <begin position="218"/>
        <end position="219"/>
    </location>
    <ligand>
        <name>ATP</name>
        <dbReference type="ChEBI" id="CHEBI:30616"/>
    </ligand>
</feature>
<dbReference type="InterPro" id="IPR003812">
    <property type="entry name" value="Fido"/>
</dbReference>
<keyword evidence="2" id="KW-0804">Transcription</keyword>
<feature type="active site" evidence="3">
    <location>
        <position position="176"/>
    </location>
</feature>
<keyword evidence="4" id="KW-0067">ATP-binding</keyword>
<dbReference type="GO" id="GO:0003700">
    <property type="term" value="F:DNA-binding transcription factor activity"/>
    <property type="evidence" value="ECO:0007669"/>
    <property type="project" value="InterPro"/>
</dbReference>
<comment type="caution">
    <text evidence="6">The sequence shown here is derived from an EMBL/GenBank/DDBJ whole genome shotgun (WGS) entry which is preliminary data.</text>
</comment>
<dbReference type="SUPFAM" id="SSF140931">
    <property type="entry name" value="Fic-like"/>
    <property type="match status" value="1"/>
</dbReference>
<organism evidence="6 7">
    <name type="scientific">Candidatus Roizmanbacteria bacterium GW2011_GWC2_37_13</name>
    <dbReference type="NCBI Taxonomy" id="1618486"/>
    <lineage>
        <taxon>Bacteria</taxon>
        <taxon>Candidatus Roizmaniibacteriota</taxon>
    </lineage>
</organism>
<gene>
    <name evidence="6" type="ORF">US40_C0010G0005</name>
</gene>
<dbReference type="PANTHER" id="PTHR13504">
    <property type="entry name" value="FIDO DOMAIN-CONTAINING PROTEIN DDB_G0283145"/>
    <property type="match status" value="1"/>
</dbReference>
<feature type="domain" description="Fido" evidence="5">
    <location>
        <begin position="95"/>
        <end position="238"/>
    </location>
</feature>
<keyword evidence="1" id="KW-0805">Transcription regulation</keyword>
<evidence type="ECO:0000313" key="6">
    <source>
        <dbReference type="EMBL" id="KKQ25222.1"/>
    </source>
</evidence>
<keyword evidence="4" id="KW-0547">Nucleotide-binding</keyword>
<dbReference type="InterPro" id="IPR036390">
    <property type="entry name" value="WH_DNA-bd_sf"/>
</dbReference>
<reference evidence="6 7" key="1">
    <citation type="journal article" date="2015" name="Nature">
        <title>rRNA introns, odd ribosomes, and small enigmatic genomes across a large radiation of phyla.</title>
        <authorList>
            <person name="Brown C.T."/>
            <person name="Hug L.A."/>
            <person name="Thomas B.C."/>
            <person name="Sharon I."/>
            <person name="Castelle C.J."/>
            <person name="Singh A."/>
            <person name="Wilkins M.J."/>
            <person name="Williams K.H."/>
            <person name="Banfield J.F."/>
        </authorList>
    </citation>
    <scope>NUCLEOTIDE SEQUENCE [LARGE SCALE GENOMIC DNA]</scope>
</reference>
<dbReference type="AlphaFoldDB" id="A0A0G0G5B6"/>
<dbReference type="Gene3D" id="1.10.3290.10">
    <property type="entry name" value="Fido-like domain"/>
    <property type="match status" value="1"/>
</dbReference>
<evidence type="ECO:0000259" key="5">
    <source>
        <dbReference type="PROSITE" id="PS51459"/>
    </source>
</evidence>
<dbReference type="PROSITE" id="PS51459">
    <property type="entry name" value="FIDO"/>
    <property type="match status" value="1"/>
</dbReference>
<evidence type="ECO:0000256" key="3">
    <source>
        <dbReference type="PIRSR" id="PIRSR640198-1"/>
    </source>
</evidence>
<dbReference type="Pfam" id="PF08220">
    <property type="entry name" value="HTH_DeoR"/>
    <property type="match status" value="1"/>
</dbReference>
<evidence type="ECO:0000313" key="7">
    <source>
        <dbReference type="Proteomes" id="UP000034917"/>
    </source>
</evidence>
<protein>
    <submittedName>
        <fullName evidence="6">Filamentation induced by cAMP protein Fic</fullName>
    </submittedName>
</protein>
<sequence>MRIPPIYNITSEMIELLGKIEAIKQYLSTINIPFNIRQKIQRISLLKSSLYSAKIEGNPLTIEDYKDSPNKIKQLEIHNIETAIDYIFKLKLKTIDNLLIKTIHKIVMNNIHYQAGYFRREMSAIFNQVGVAVYVCPPPNQIEPLTSQLANYINSSTEKFPLIKAFITHLVFEKIHPFLDGNGRVGRLMISLICQIDNYQFKPHVSFEESLNENKNDYYYSLDIGLKNPNDYLLFMLKTFHNQAEKLKKEIELGINKKNVVSLPPRQEEILEIIKDHKNVSLDFIKRRFLKIPNRTLRYDLRKLSNAGLIIKIGRTKGSFYKIV</sequence>
<dbReference type="InterPro" id="IPR040198">
    <property type="entry name" value="Fido_containing"/>
</dbReference>
<feature type="binding site" evidence="4">
    <location>
        <begin position="180"/>
        <end position="187"/>
    </location>
    <ligand>
        <name>ATP</name>
        <dbReference type="ChEBI" id="CHEBI:30616"/>
    </ligand>
</feature>
<evidence type="ECO:0000256" key="1">
    <source>
        <dbReference type="ARBA" id="ARBA00023015"/>
    </source>
</evidence>
<dbReference type="GO" id="GO:0005524">
    <property type="term" value="F:ATP binding"/>
    <property type="evidence" value="ECO:0007669"/>
    <property type="project" value="UniProtKB-KW"/>
</dbReference>
<evidence type="ECO:0000256" key="2">
    <source>
        <dbReference type="ARBA" id="ARBA00023163"/>
    </source>
</evidence>
<dbReference type="Pfam" id="PF02661">
    <property type="entry name" value="Fic"/>
    <property type="match status" value="1"/>
</dbReference>
<dbReference type="PANTHER" id="PTHR13504:SF38">
    <property type="entry name" value="FIDO DOMAIN-CONTAINING PROTEIN"/>
    <property type="match status" value="1"/>
</dbReference>
<dbReference type="Proteomes" id="UP000034917">
    <property type="component" value="Unassembled WGS sequence"/>
</dbReference>
<name>A0A0G0G5B6_9BACT</name>
<evidence type="ECO:0000256" key="4">
    <source>
        <dbReference type="PIRSR" id="PIRSR640198-2"/>
    </source>
</evidence>
<dbReference type="EMBL" id="LBSV01000010">
    <property type="protein sequence ID" value="KKQ25222.1"/>
    <property type="molecule type" value="Genomic_DNA"/>
</dbReference>
<proteinExistence type="predicted"/>
<dbReference type="InterPro" id="IPR036388">
    <property type="entry name" value="WH-like_DNA-bd_sf"/>
</dbReference>
<accession>A0A0G0G5B6</accession>
<dbReference type="InterPro" id="IPR001034">
    <property type="entry name" value="DeoR_HTH"/>
</dbReference>
<dbReference type="Gene3D" id="1.10.10.10">
    <property type="entry name" value="Winged helix-like DNA-binding domain superfamily/Winged helix DNA-binding domain"/>
    <property type="match status" value="1"/>
</dbReference>
<dbReference type="InterPro" id="IPR036597">
    <property type="entry name" value="Fido-like_dom_sf"/>
</dbReference>
<dbReference type="SUPFAM" id="SSF46785">
    <property type="entry name" value="Winged helix' DNA-binding domain"/>
    <property type="match status" value="1"/>
</dbReference>